<keyword evidence="2" id="KW-0677">Repeat</keyword>
<dbReference type="Proteomes" id="UP001307889">
    <property type="component" value="Chromosome 15"/>
</dbReference>
<feature type="region of interest" description="Disordered" evidence="6">
    <location>
        <begin position="119"/>
        <end position="191"/>
    </location>
</feature>
<feature type="region of interest" description="Disordered" evidence="6">
    <location>
        <begin position="610"/>
        <end position="666"/>
    </location>
</feature>
<feature type="compositionally biased region" description="Basic and acidic residues" evidence="6">
    <location>
        <begin position="126"/>
        <end position="136"/>
    </location>
</feature>
<feature type="domain" description="C2H2-type" evidence="7">
    <location>
        <begin position="534"/>
        <end position="561"/>
    </location>
</feature>
<dbReference type="Gene3D" id="2.170.270.10">
    <property type="entry name" value="SET domain"/>
    <property type="match status" value="1"/>
</dbReference>
<evidence type="ECO:0000259" key="8">
    <source>
        <dbReference type="PROSITE" id="PS50280"/>
    </source>
</evidence>
<dbReference type="PROSITE" id="PS00028">
    <property type="entry name" value="ZINC_FINGER_C2H2_1"/>
    <property type="match status" value="5"/>
</dbReference>
<keyword evidence="3 5" id="KW-0863">Zinc-finger</keyword>
<dbReference type="Pfam" id="PF21549">
    <property type="entry name" value="PRDM2_PR"/>
    <property type="match status" value="1"/>
</dbReference>
<dbReference type="InterPro" id="IPR013087">
    <property type="entry name" value="Znf_C2H2_type"/>
</dbReference>
<organism evidence="9 10">
    <name type="scientific">Nesidiocoris tenuis</name>
    <dbReference type="NCBI Taxonomy" id="355587"/>
    <lineage>
        <taxon>Eukaryota</taxon>
        <taxon>Metazoa</taxon>
        <taxon>Ecdysozoa</taxon>
        <taxon>Arthropoda</taxon>
        <taxon>Hexapoda</taxon>
        <taxon>Insecta</taxon>
        <taxon>Pterygota</taxon>
        <taxon>Neoptera</taxon>
        <taxon>Paraneoptera</taxon>
        <taxon>Hemiptera</taxon>
        <taxon>Heteroptera</taxon>
        <taxon>Panheteroptera</taxon>
        <taxon>Cimicomorpha</taxon>
        <taxon>Miridae</taxon>
        <taxon>Dicyphina</taxon>
        <taxon>Nesidiocoris</taxon>
    </lineage>
</organism>
<feature type="compositionally biased region" description="Polar residues" evidence="6">
    <location>
        <begin position="172"/>
        <end position="189"/>
    </location>
</feature>
<accession>A0ABN7BF94</accession>
<keyword evidence="1" id="KW-0479">Metal-binding</keyword>
<dbReference type="InterPro" id="IPR036236">
    <property type="entry name" value="Znf_C2H2_sf"/>
</dbReference>
<evidence type="ECO:0000259" key="7">
    <source>
        <dbReference type="PROSITE" id="PS50157"/>
    </source>
</evidence>
<dbReference type="InterPro" id="IPR001214">
    <property type="entry name" value="SET_dom"/>
</dbReference>
<proteinExistence type="predicted"/>
<evidence type="ECO:0000256" key="6">
    <source>
        <dbReference type="SAM" id="MobiDB-lite"/>
    </source>
</evidence>
<evidence type="ECO:0000313" key="9">
    <source>
        <dbReference type="EMBL" id="BET03012.1"/>
    </source>
</evidence>
<dbReference type="SMART" id="SM00355">
    <property type="entry name" value="ZnF_C2H2"/>
    <property type="match status" value="7"/>
</dbReference>
<dbReference type="PROSITE" id="PS50280">
    <property type="entry name" value="SET"/>
    <property type="match status" value="1"/>
</dbReference>
<feature type="region of interest" description="Disordered" evidence="6">
    <location>
        <begin position="722"/>
        <end position="754"/>
    </location>
</feature>
<keyword evidence="4" id="KW-0862">Zinc</keyword>
<feature type="domain" description="C2H2-type" evidence="7">
    <location>
        <begin position="440"/>
        <end position="467"/>
    </location>
</feature>
<feature type="region of interest" description="Disordered" evidence="6">
    <location>
        <begin position="70"/>
        <end position="94"/>
    </location>
</feature>
<name>A0ABN7BF94_9HEMI</name>
<dbReference type="PROSITE" id="PS50157">
    <property type="entry name" value="ZINC_FINGER_C2H2_2"/>
    <property type="match status" value="6"/>
</dbReference>
<evidence type="ECO:0000256" key="5">
    <source>
        <dbReference type="PROSITE-ProRule" id="PRU00042"/>
    </source>
</evidence>
<dbReference type="SUPFAM" id="SSF57667">
    <property type="entry name" value="beta-beta-alpha zinc fingers"/>
    <property type="match status" value="2"/>
</dbReference>
<dbReference type="Pfam" id="PF00096">
    <property type="entry name" value="zf-C2H2"/>
    <property type="match status" value="2"/>
</dbReference>
<dbReference type="PANTHER" id="PTHR24379:SF121">
    <property type="entry name" value="C2H2-TYPE DOMAIN-CONTAINING PROTEIN"/>
    <property type="match status" value="1"/>
</dbReference>
<feature type="domain" description="C2H2-type" evidence="7">
    <location>
        <begin position="472"/>
        <end position="500"/>
    </location>
</feature>
<gene>
    <name evidence="9" type="ORF">NTJ_15830</name>
</gene>
<reference evidence="9 10" key="1">
    <citation type="submission" date="2023-09" db="EMBL/GenBank/DDBJ databases">
        <title>Nesidiocoris tenuis whole genome shotgun sequence.</title>
        <authorList>
            <person name="Shibata T."/>
            <person name="Shimoda M."/>
            <person name="Kobayashi T."/>
            <person name="Uehara T."/>
        </authorList>
    </citation>
    <scope>NUCLEOTIDE SEQUENCE [LARGE SCALE GENOMIC DNA]</scope>
    <source>
        <strain evidence="9 10">Japan</strain>
    </source>
</reference>
<feature type="compositionally biased region" description="Basic and acidic residues" evidence="6">
    <location>
        <begin position="632"/>
        <end position="646"/>
    </location>
</feature>
<dbReference type="Gene3D" id="3.30.160.60">
    <property type="entry name" value="Classic Zinc Finger"/>
    <property type="match status" value="4"/>
</dbReference>
<feature type="compositionally biased region" description="Basic residues" evidence="6">
    <location>
        <begin position="151"/>
        <end position="167"/>
    </location>
</feature>
<feature type="domain" description="C2H2-type" evidence="7">
    <location>
        <begin position="505"/>
        <end position="533"/>
    </location>
</feature>
<protein>
    <submittedName>
        <fullName evidence="9">ZnF_C2H2</fullName>
    </submittedName>
</protein>
<evidence type="ECO:0000256" key="3">
    <source>
        <dbReference type="ARBA" id="ARBA00022771"/>
    </source>
</evidence>
<evidence type="ECO:0000256" key="2">
    <source>
        <dbReference type="ARBA" id="ARBA00022737"/>
    </source>
</evidence>
<feature type="domain" description="C2H2-type" evidence="7">
    <location>
        <begin position="411"/>
        <end position="439"/>
    </location>
</feature>
<keyword evidence="10" id="KW-1185">Reference proteome</keyword>
<sequence length="942" mass="105721">MPNKLKKYAKLDVENDKSCQVDIGERNVNSWNHLKLKLNFKRDSEFVECLLSIAEKYLCSKLIISYKRVDDDDSNSSDGVAQAGKIETSDDEVENLHKIEDPLEASDIGSASLEKISCDDGNVAGTDEKREDESVKNVETPANMKNCGIKKTGKRKSKSRDASKKKKPSSDEQISQSALSTGNISSTQKNEVDKIDEQLDKSAASDYCSFCDVSHSKENCPLHQSFDDFKIARDSAVDSDSSGEGRAKSTLPDILEMKEKNGKGSTGVFARVPIEKHTIFGPLVGKQIKEMEIADDSSMKHIWEVSEGCYLSTSDPNNSNWIRWLCPAASRHDRNVVPVERGGQLFFVSLTSINAGCELVYWAEMTGAWANKKMEKTSCGGCNLQFEHAMYYRTHCAVFHEASLSLTVRKYHCKICGKAVLGKQNIMKHALLNHDGKGAYQCQFCSKFFLRLNYLEMHRNYGCSANPHRARPLCDYCGRKFCQPQKLKVHIKRMHSDLADVLHEFQCRDCLKVLGSRAALQRHTKEVHKRPSGVSCSKCSKTFQNKSNLKIHMLTHSGIKPFKCQEDRCAAAFTTKQCLQFHYKKVHRLTEDRFPSIVRSVDYTFESYAGVEDGPRETDDPSSNDQGWQDESGGKGTEDESFQRDDESLDVNDNESAAGPICEETSVIEYHSSQQTRRNFTDALELAHPISRDNQVPGVIMGSQSLNASLLVEAALESAEKELGSRPEIQSPPALPKSLPSPPSGTFRYDDASHPAFPRLPASSILSVENLTDSPTLAHDDKRPPSPALLPVYDSGLRQCTPPVPSPPHVTYLSPRYDRHYLSPPPPSDYLPEEQRFHDEDMAQNLTKYAKYEEARVMYHELIPRYPPPLPAVDYFGPWDLLRPPPQSDILRPPLSQTGLTSVDLSVNGHLPPLERPPSPAFHQFHHIPHKSPIYHRYGSYY</sequence>
<dbReference type="PANTHER" id="PTHR24379">
    <property type="entry name" value="KRAB AND ZINC FINGER DOMAIN-CONTAINING"/>
    <property type="match status" value="1"/>
</dbReference>
<evidence type="ECO:0000256" key="4">
    <source>
        <dbReference type="ARBA" id="ARBA00022833"/>
    </source>
</evidence>
<feature type="domain" description="C2H2-type" evidence="7">
    <location>
        <begin position="562"/>
        <end position="592"/>
    </location>
</feature>
<evidence type="ECO:0000313" key="10">
    <source>
        <dbReference type="Proteomes" id="UP001307889"/>
    </source>
</evidence>
<feature type="domain" description="SET" evidence="8">
    <location>
        <begin position="252"/>
        <end position="364"/>
    </location>
</feature>
<feature type="compositionally biased region" description="Pro residues" evidence="6">
    <location>
        <begin position="733"/>
        <end position="743"/>
    </location>
</feature>
<dbReference type="InterPro" id="IPR046341">
    <property type="entry name" value="SET_dom_sf"/>
</dbReference>
<dbReference type="EMBL" id="AP028923">
    <property type="protein sequence ID" value="BET03012.1"/>
    <property type="molecule type" value="Genomic_DNA"/>
</dbReference>
<evidence type="ECO:0000256" key="1">
    <source>
        <dbReference type="ARBA" id="ARBA00022723"/>
    </source>
</evidence>